<dbReference type="Proteomes" id="UP001501624">
    <property type="component" value="Unassembled WGS sequence"/>
</dbReference>
<sequence>MHGVERSRSATASARTGLTTLSAMRTDTGTARGSGTVWRALRAELDRARERGTSEPAVVDVGGGSGVWAVPLAAEGCRVTVVEPSPNALATLRRRAEEAGVGGAITVVADDTDALAARIPAGSADLVLAHGLLEVVDDPAAVAGALAGIVAPGGAVSVLAANRHAAALHRALGGRVREAHVLLTSSDGVLADDGETLLRRFDADGLRGLLAGAGLRVELIQGDGVVSDVLGEVESEQYTADDLADFEAAAGAIPPLRDLASRLHLLARL</sequence>
<comment type="caution">
    <text evidence="3">The sequence shown here is derived from an EMBL/GenBank/DDBJ whole genome shotgun (WGS) entry which is preliminary data.</text>
</comment>
<dbReference type="EMBL" id="BAABCM010000007">
    <property type="protein sequence ID" value="GAA3825747.1"/>
    <property type="molecule type" value="Genomic_DNA"/>
</dbReference>
<keyword evidence="3" id="KW-0489">Methyltransferase</keyword>
<proteinExistence type="predicted"/>
<dbReference type="CDD" id="cd02440">
    <property type="entry name" value="AdoMet_MTases"/>
    <property type="match status" value="1"/>
</dbReference>
<feature type="region of interest" description="Disordered" evidence="2">
    <location>
        <begin position="1"/>
        <end position="32"/>
    </location>
</feature>
<dbReference type="PANTHER" id="PTHR43861">
    <property type="entry name" value="TRANS-ACONITATE 2-METHYLTRANSFERASE-RELATED"/>
    <property type="match status" value="1"/>
</dbReference>
<evidence type="ECO:0000256" key="1">
    <source>
        <dbReference type="ARBA" id="ARBA00022679"/>
    </source>
</evidence>
<dbReference type="PANTHER" id="PTHR43861:SF3">
    <property type="entry name" value="PUTATIVE (AFU_ORTHOLOGUE AFUA_2G14390)-RELATED"/>
    <property type="match status" value="1"/>
</dbReference>
<accession>A0ABP7IT99</accession>
<gene>
    <name evidence="3" type="ORF">GCM10022380_50580</name>
</gene>
<name>A0ABP7IT99_9PSEU</name>
<dbReference type="GO" id="GO:0032259">
    <property type="term" value="P:methylation"/>
    <property type="evidence" value="ECO:0007669"/>
    <property type="project" value="UniProtKB-KW"/>
</dbReference>
<dbReference type="GO" id="GO:0008168">
    <property type="term" value="F:methyltransferase activity"/>
    <property type="evidence" value="ECO:0007669"/>
    <property type="project" value="UniProtKB-KW"/>
</dbReference>
<keyword evidence="1" id="KW-0808">Transferase</keyword>
<dbReference type="InterPro" id="IPR029063">
    <property type="entry name" value="SAM-dependent_MTases_sf"/>
</dbReference>
<dbReference type="Gene3D" id="3.40.50.150">
    <property type="entry name" value="Vaccinia Virus protein VP39"/>
    <property type="match status" value="1"/>
</dbReference>
<dbReference type="Pfam" id="PF13489">
    <property type="entry name" value="Methyltransf_23"/>
    <property type="match status" value="1"/>
</dbReference>
<dbReference type="SUPFAM" id="SSF53335">
    <property type="entry name" value="S-adenosyl-L-methionine-dependent methyltransferases"/>
    <property type="match status" value="1"/>
</dbReference>
<protein>
    <submittedName>
        <fullName evidence="3">Methyltransferase domain-containing protein</fullName>
    </submittedName>
</protein>
<keyword evidence="4" id="KW-1185">Reference proteome</keyword>
<organism evidence="3 4">
    <name type="scientific">Amycolatopsis tucumanensis</name>
    <dbReference type="NCBI Taxonomy" id="401106"/>
    <lineage>
        <taxon>Bacteria</taxon>
        <taxon>Bacillati</taxon>
        <taxon>Actinomycetota</taxon>
        <taxon>Actinomycetes</taxon>
        <taxon>Pseudonocardiales</taxon>
        <taxon>Pseudonocardiaceae</taxon>
        <taxon>Amycolatopsis</taxon>
    </lineage>
</organism>
<reference evidence="4" key="1">
    <citation type="journal article" date="2019" name="Int. J. Syst. Evol. Microbiol.">
        <title>The Global Catalogue of Microorganisms (GCM) 10K type strain sequencing project: providing services to taxonomists for standard genome sequencing and annotation.</title>
        <authorList>
            <consortium name="The Broad Institute Genomics Platform"/>
            <consortium name="The Broad Institute Genome Sequencing Center for Infectious Disease"/>
            <person name="Wu L."/>
            <person name="Ma J."/>
        </authorList>
    </citation>
    <scope>NUCLEOTIDE SEQUENCE [LARGE SCALE GENOMIC DNA]</scope>
    <source>
        <strain evidence="4">JCM 17017</strain>
    </source>
</reference>
<evidence type="ECO:0000313" key="4">
    <source>
        <dbReference type="Proteomes" id="UP001501624"/>
    </source>
</evidence>
<evidence type="ECO:0000313" key="3">
    <source>
        <dbReference type="EMBL" id="GAA3825747.1"/>
    </source>
</evidence>
<feature type="compositionally biased region" description="Polar residues" evidence="2">
    <location>
        <begin position="9"/>
        <end position="32"/>
    </location>
</feature>
<evidence type="ECO:0000256" key="2">
    <source>
        <dbReference type="SAM" id="MobiDB-lite"/>
    </source>
</evidence>